<comment type="caution">
    <text evidence="2">The sequence shown here is derived from an EMBL/GenBank/DDBJ whole genome shotgun (WGS) entry which is preliminary data.</text>
</comment>
<dbReference type="EMBL" id="JACJST010000043">
    <property type="protein sequence ID" value="MBD2571262.1"/>
    <property type="molecule type" value="Genomic_DNA"/>
</dbReference>
<name>A0ABR8FNL3_9NOST</name>
<dbReference type="GO" id="GO:0016787">
    <property type="term" value="F:hydrolase activity"/>
    <property type="evidence" value="ECO:0007669"/>
    <property type="project" value="UniProtKB-KW"/>
</dbReference>
<dbReference type="Gene3D" id="3.40.50.1110">
    <property type="entry name" value="SGNH hydrolase"/>
    <property type="match status" value="1"/>
</dbReference>
<organism evidence="2 3">
    <name type="scientific">Anabaena lutea FACHB-196</name>
    <dbReference type="NCBI Taxonomy" id="2692881"/>
    <lineage>
        <taxon>Bacteria</taxon>
        <taxon>Bacillati</taxon>
        <taxon>Cyanobacteriota</taxon>
        <taxon>Cyanophyceae</taxon>
        <taxon>Nostocales</taxon>
        <taxon>Nostocaceae</taxon>
        <taxon>Anabaena</taxon>
    </lineage>
</organism>
<dbReference type="Pfam" id="PF00657">
    <property type="entry name" value="Lipase_GDSL"/>
    <property type="match status" value="1"/>
</dbReference>
<dbReference type="PANTHER" id="PTHR22835">
    <property type="entry name" value="ZINC FINGER FYVE DOMAIN CONTAINING PROTEIN"/>
    <property type="match status" value="1"/>
</dbReference>
<gene>
    <name evidence="2" type="ORF">H6G59_25920</name>
</gene>
<evidence type="ECO:0000313" key="2">
    <source>
        <dbReference type="EMBL" id="MBD2571262.1"/>
    </source>
</evidence>
<dbReference type="Proteomes" id="UP000640531">
    <property type="component" value="Unassembled WGS sequence"/>
</dbReference>
<accession>A0ABR8FNL3</accession>
<keyword evidence="3" id="KW-1185">Reference proteome</keyword>
<keyword evidence="2" id="KW-0378">Hydrolase</keyword>
<sequence>MKKKILIIGLTLLSFIMVVFSTTIQGAQNINELYVFGDSLSDVGNVFRATGGNYPSSPPYFQGRYSNGPVWVEYLASQLALTPQQNTNFAYGGATMGSSDLQVVPNLLAQVDSFTKTHHQVNPKALYVLWAGANDYLYGATNNTLPIGNLSRAIQSLSKAGAQKIMVPNLPDLGNLPATRNTVNTTTFTSITTAHNLNLSKELDVLKQKLNSDTQLIQLDVNSLYHESIQNPAKFGFTNVTSACLSNINTCDNPSKFLFWDGIHPTTFAHQILAKVAVQTLNIRESHSSV</sequence>
<dbReference type="InterPro" id="IPR036514">
    <property type="entry name" value="SGNH_hydro_sf"/>
</dbReference>
<dbReference type="SUPFAM" id="SSF52266">
    <property type="entry name" value="SGNH hydrolase"/>
    <property type="match status" value="1"/>
</dbReference>
<comment type="similarity">
    <text evidence="1">Belongs to the 'GDSL' lipolytic enzyme family.</text>
</comment>
<dbReference type="PANTHER" id="PTHR22835:SF659">
    <property type="entry name" value="GDSL LIPASE_ACYLHYDROLASE, PUTATIVE (AFU_ORTHOLOGUE AFUA_2G00510)-RELATED"/>
    <property type="match status" value="1"/>
</dbReference>
<reference evidence="2 3" key="1">
    <citation type="journal article" date="2020" name="ISME J.">
        <title>Comparative genomics reveals insights into cyanobacterial evolution and habitat adaptation.</title>
        <authorList>
            <person name="Chen M.Y."/>
            <person name="Teng W.K."/>
            <person name="Zhao L."/>
            <person name="Hu C.X."/>
            <person name="Zhou Y.K."/>
            <person name="Han B.P."/>
            <person name="Song L.R."/>
            <person name="Shu W.S."/>
        </authorList>
    </citation>
    <scope>NUCLEOTIDE SEQUENCE [LARGE SCALE GENOMIC DNA]</scope>
    <source>
        <strain evidence="2 3">FACHB-196</strain>
    </source>
</reference>
<evidence type="ECO:0000256" key="1">
    <source>
        <dbReference type="ARBA" id="ARBA00008668"/>
    </source>
</evidence>
<dbReference type="InterPro" id="IPR001087">
    <property type="entry name" value="GDSL"/>
</dbReference>
<protein>
    <submittedName>
        <fullName evidence="2">SGNH/GDSL hydrolase family protein</fullName>
    </submittedName>
</protein>
<dbReference type="CDD" id="cd01846">
    <property type="entry name" value="fatty_acyltransferase_like"/>
    <property type="match status" value="1"/>
</dbReference>
<evidence type="ECO:0000313" key="3">
    <source>
        <dbReference type="Proteomes" id="UP000640531"/>
    </source>
</evidence>
<proteinExistence type="inferred from homology"/>